<gene>
    <name evidence="1" type="ORF">RF11_01832</name>
</gene>
<reference evidence="1 2" key="1">
    <citation type="journal article" date="2014" name="Genome Biol. Evol.">
        <title>The genome of the myxosporean Thelohanellus kitauei shows adaptations to nutrient acquisition within its fish host.</title>
        <authorList>
            <person name="Yang Y."/>
            <person name="Xiong J."/>
            <person name="Zhou Z."/>
            <person name="Huo F."/>
            <person name="Miao W."/>
            <person name="Ran C."/>
            <person name="Liu Y."/>
            <person name="Zhang J."/>
            <person name="Feng J."/>
            <person name="Wang M."/>
            <person name="Wang M."/>
            <person name="Wang L."/>
            <person name="Yao B."/>
        </authorList>
    </citation>
    <scope>NUCLEOTIDE SEQUENCE [LARGE SCALE GENOMIC DNA]</scope>
    <source>
        <strain evidence="1">Wuqing</strain>
    </source>
</reference>
<name>A0A0C2MN84_THEKT</name>
<evidence type="ECO:0000313" key="2">
    <source>
        <dbReference type="Proteomes" id="UP000031668"/>
    </source>
</evidence>
<accession>A0A0C2MN84</accession>
<evidence type="ECO:0000313" key="1">
    <source>
        <dbReference type="EMBL" id="KII63086.1"/>
    </source>
</evidence>
<dbReference type="AlphaFoldDB" id="A0A0C2MN84"/>
<protein>
    <submittedName>
        <fullName evidence="1">Uncharacterized protein</fullName>
    </submittedName>
</protein>
<keyword evidence="2" id="KW-1185">Reference proteome</keyword>
<dbReference type="Proteomes" id="UP000031668">
    <property type="component" value="Unassembled WGS sequence"/>
</dbReference>
<organism evidence="1 2">
    <name type="scientific">Thelohanellus kitauei</name>
    <name type="common">Myxosporean</name>
    <dbReference type="NCBI Taxonomy" id="669202"/>
    <lineage>
        <taxon>Eukaryota</taxon>
        <taxon>Metazoa</taxon>
        <taxon>Cnidaria</taxon>
        <taxon>Myxozoa</taxon>
        <taxon>Myxosporea</taxon>
        <taxon>Bivalvulida</taxon>
        <taxon>Platysporina</taxon>
        <taxon>Myxobolidae</taxon>
        <taxon>Thelohanellus</taxon>
    </lineage>
</organism>
<comment type="caution">
    <text evidence="1">The sequence shown here is derived from an EMBL/GenBank/DDBJ whole genome shotgun (WGS) entry which is preliminary data.</text>
</comment>
<proteinExistence type="predicted"/>
<sequence length="106" mass="12499">MINDDVTQPARDVHNLEIWRLVKRLGFTYTITDPAPIQYFYESTRGGFSQIRNSIRRNGPINGNNDLTQLMVSECLEITTHNLQNDFKHSERFFQKCLNPEDHMRE</sequence>
<dbReference type="EMBL" id="JWZT01004773">
    <property type="protein sequence ID" value="KII63086.1"/>
    <property type="molecule type" value="Genomic_DNA"/>
</dbReference>
<dbReference type="OrthoDB" id="6498708at2759"/>